<evidence type="ECO:0000256" key="3">
    <source>
        <dbReference type="ARBA" id="ARBA00022827"/>
    </source>
</evidence>
<dbReference type="InterPro" id="IPR006094">
    <property type="entry name" value="Oxid_FAD_bind_N"/>
</dbReference>
<feature type="signal peptide" evidence="5">
    <location>
        <begin position="1"/>
        <end position="20"/>
    </location>
</feature>
<evidence type="ECO:0000256" key="2">
    <source>
        <dbReference type="ARBA" id="ARBA00022630"/>
    </source>
</evidence>
<keyword evidence="5" id="KW-0732">Signal</keyword>
<keyword evidence="8" id="KW-1185">Reference proteome</keyword>
<dbReference type="InterPro" id="IPR050416">
    <property type="entry name" value="FAD-linked_Oxidoreductase"/>
</dbReference>
<dbReference type="Proteomes" id="UP000293360">
    <property type="component" value="Unassembled WGS sequence"/>
</dbReference>
<dbReference type="InterPro" id="IPR036318">
    <property type="entry name" value="FAD-bd_PCMH-like_sf"/>
</dbReference>
<accession>A0A4Q4SW55</accession>
<dbReference type="AlphaFoldDB" id="A0A4Q4SW55"/>
<keyword evidence="4" id="KW-0560">Oxidoreductase</keyword>
<evidence type="ECO:0000313" key="8">
    <source>
        <dbReference type="Proteomes" id="UP000293360"/>
    </source>
</evidence>
<keyword evidence="2" id="KW-0285">Flavoprotein</keyword>
<dbReference type="Pfam" id="PF01565">
    <property type="entry name" value="FAD_binding_4"/>
    <property type="match status" value="1"/>
</dbReference>
<evidence type="ECO:0000256" key="4">
    <source>
        <dbReference type="ARBA" id="ARBA00023002"/>
    </source>
</evidence>
<proteinExistence type="inferred from homology"/>
<dbReference type="Gene3D" id="3.30.465.10">
    <property type="match status" value="1"/>
</dbReference>
<comment type="similarity">
    <text evidence="1">Belongs to the oxygen-dependent FAD-linked oxidoreductase family.</text>
</comment>
<dbReference type="SUPFAM" id="SSF56176">
    <property type="entry name" value="FAD-binding/transporter-associated domain-like"/>
    <property type="match status" value="1"/>
</dbReference>
<dbReference type="GO" id="GO:0016491">
    <property type="term" value="F:oxidoreductase activity"/>
    <property type="evidence" value="ECO:0007669"/>
    <property type="project" value="UniProtKB-KW"/>
</dbReference>
<dbReference type="GO" id="GO:0071949">
    <property type="term" value="F:FAD binding"/>
    <property type="evidence" value="ECO:0007669"/>
    <property type="project" value="InterPro"/>
</dbReference>
<dbReference type="PANTHER" id="PTHR42973:SF13">
    <property type="entry name" value="FAD-BINDING PCMH-TYPE DOMAIN-CONTAINING PROTEIN"/>
    <property type="match status" value="1"/>
</dbReference>
<evidence type="ECO:0000313" key="7">
    <source>
        <dbReference type="EMBL" id="RYO80460.1"/>
    </source>
</evidence>
<dbReference type="PROSITE" id="PS51387">
    <property type="entry name" value="FAD_PCMH"/>
    <property type="match status" value="1"/>
</dbReference>
<reference evidence="7 8" key="1">
    <citation type="submission" date="2018-06" db="EMBL/GenBank/DDBJ databases">
        <title>Complete Genomes of Monosporascus.</title>
        <authorList>
            <person name="Robinson A.J."/>
            <person name="Natvig D.O."/>
        </authorList>
    </citation>
    <scope>NUCLEOTIDE SEQUENCE [LARGE SCALE GENOMIC DNA]</scope>
    <source>
        <strain evidence="7 8">CBS 110550</strain>
    </source>
</reference>
<dbReference type="PANTHER" id="PTHR42973">
    <property type="entry name" value="BINDING OXIDOREDUCTASE, PUTATIVE (AFU_ORTHOLOGUE AFUA_1G17690)-RELATED"/>
    <property type="match status" value="1"/>
</dbReference>
<evidence type="ECO:0000256" key="1">
    <source>
        <dbReference type="ARBA" id="ARBA00005466"/>
    </source>
</evidence>
<feature type="domain" description="FAD-binding PCMH-type" evidence="6">
    <location>
        <begin position="55"/>
        <end position="226"/>
    </location>
</feature>
<keyword evidence="3" id="KW-0274">FAD</keyword>
<comment type="caution">
    <text evidence="7">The sequence shown here is derived from an EMBL/GenBank/DDBJ whole genome shotgun (WGS) entry which is preliminary data.</text>
</comment>
<name>A0A4Q4SW55_9PEZI</name>
<evidence type="ECO:0000259" key="6">
    <source>
        <dbReference type="PROSITE" id="PS51387"/>
    </source>
</evidence>
<gene>
    <name evidence="7" type="ORF">DL764_009900</name>
</gene>
<dbReference type="OrthoDB" id="2151789at2759"/>
<feature type="chain" id="PRO_5020317439" description="FAD-binding PCMH-type domain-containing protein" evidence="5">
    <location>
        <begin position="21"/>
        <end position="497"/>
    </location>
</feature>
<dbReference type="STRING" id="155417.A0A4Q4SW55"/>
<organism evidence="7 8">
    <name type="scientific">Monosporascus ibericus</name>
    <dbReference type="NCBI Taxonomy" id="155417"/>
    <lineage>
        <taxon>Eukaryota</taxon>
        <taxon>Fungi</taxon>
        <taxon>Dikarya</taxon>
        <taxon>Ascomycota</taxon>
        <taxon>Pezizomycotina</taxon>
        <taxon>Sordariomycetes</taxon>
        <taxon>Xylariomycetidae</taxon>
        <taxon>Xylariales</taxon>
        <taxon>Xylariales incertae sedis</taxon>
        <taxon>Monosporascus</taxon>
    </lineage>
</organism>
<dbReference type="InterPro" id="IPR016166">
    <property type="entry name" value="FAD-bd_PCMH"/>
</dbReference>
<dbReference type="InterPro" id="IPR016169">
    <property type="entry name" value="FAD-bd_PCMH_sub2"/>
</dbReference>
<protein>
    <recommendedName>
        <fullName evidence="6">FAD-binding PCMH-type domain-containing protein</fullName>
    </recommendedName>
</protein>
<dbReference type="EMBL" id="QJNU01001047">
    <property type="protein sequence ID" value="RYO80460.1"/>
    <property type="molecule type" value="Genomic_DNA"/>
</dbReference>
<sequence>MFSTRAIVASAIILAGLAWADSCDDIEDTSSIEVARPLSASYITERNDYWSTSCRAMKPTCVLFPKSAAEVSTIVQVLTSNSEPFAVKSGGHNPNNGWSSVEGGPLISMEKLDQVTLDEETGIARVGPGQRLDSIAAELDGTGWTFVGGRIGNTGVGGLILGGGLSYMSAQYGWSASSVIEYEVVLANGTITTASATQNPDLYRVLKGGGNNFAIVVSYLLQTYRQGNIFGGNLVFKHTDNNARELLKAVRDFTEYNTDDKAAVIVTAERAPVDLIDSWILFLFYDGPDVPEGIFKNFTDVGPILDTTKVQSYAKLMAGSNWAVLPASAVQIGTETVPLPSAADGEEIMGAFHEHWRSMSDTVQLVPGIVSSIAFQPFPKAIAEAALERGEDLINVDPDADRLIIEMNYAFSLQELNYQKMDQKMQETYGGIRNRVLAYQEQRKLPDVYCPLFMNYAFHRQDYWGRLKPEDAEFARDVAERYDPTGFFRDRTGGWKP</sequence>
<evidence type="ECO:0000256" key="5">
    <source>
        <dbReference type="SAM" id="SignalP"/>
    </source>
</evidence>